<keyword evidence="8 15" id="KW-0862">Zinc</keyword>
<dbReference type="InterPro" id="IPR035937">
    <property type="entry name" value="FPG_N"/>
</dbReference>
<dbReference type="EC" id="3.2.2.23" evidence="15"/>
<keyword evidence="10 15" id="KW-0234">DNA repair</keyword>
<evidence type="ECO:0000256" key="2">
    <source>
        <dbReference type="ARBA" id="ARBA00009409"/>
    </source>
</evidence>
<evidence type="ECO:0000313" key="19">
    <source>
        <dbReference type="Proteomes" id="UP001596472"/>
    </source>
</evidence>
<dbReference type="InterPro" id="IPR010979">
    <property type="entry name" value="Ribosomal_uS13-like_H2TH"/>
</dbReference>
<dbReference type="RefSeq" id="WP_379710167.1">
    <property type="nucleotide sequence ID" value="NZ_JBHTBS010000002.1"/>
</dbReference>
<dbReference type="Pfam" id="PF01149">
    <property type="entry name" value="Fapy_DNA_glyco"/>
    <property type="match status" value="1"/>
</dbReference>
<feature type="active site" description="Proton donor; for delta-elimination activity" evidence="15">
    <location>
        <position position="262"/>
    </location>
</feature>
<name>A0ABW2L596_9BACT</name>
<feature type="domain" description="Formamidopyrimidine-DNA glycosylase catalytic" evidence="17">
    <location>
        <begin position="2"/>
        <end position="113"/>
    </location>
</feature>
<dbReference type="Gene3D" id="3.20.190.10">
    <property type="entry name" value="MutM-like, N-terminal"/>
    <property type="match status" value="1"/>
</dbReference>
<evidence type="ECO:0000256" key="13">
    <source>
        <dbReference type="ARBA" id="ARBA00023295"/>
    </source>
</evidence>
<keyword evidence="6 15" id="KW-0863">Zinc-finger</keyword>
<gene>
    <name evidence="15 18" type="primary">mutM</name>
    <name evidence="15" type="synonym">fpg</name>
    <name evidence="18" type="ORF">ACFQY0_05715</name>
</gene>
<evidence type="ECO:0000256" key="10">
    <source>
        <dbReference type="ARBA" id="ARBA00023204"/>
    </source>
</evidence>
<evidence type="ECO:0000256" key="15">
    <source>
        <dbReference type="HAMAP-Rule" id="MF_00103"/>
    </source>
</evidence>
<dbReference type="SUPFAM" id="SSF46946">
    <property type="entry name" value="S13-like H2TH domain"/>
    <property type="match status" value="1"/>
</dbReference>
<evidence type="ECO:0000256" key="6">
    <source>
        <dbReference type="ARBA" id="ARBA00022771"/>
    </source>
</evidence>
<dbReference type="Pfam" id="PF06831">
    <property type="entry name" value="H2TH"/>
    <property type="match status" value="1"/>
</dbReference>
<dbReference type="Pfam" id="PF06827">
    <property type="entry name" value="zf-FPG_IleRS"/>
    <property type="match status" value="1"/>
</dbReference>
<dbReference type="NCBIfam" id="NF002211">
    <property type="entry name" value="PRK01103.1"/>
    <property type="match status" value="1"/>
</dbReference>
<comment type="catalytic activity">
    <reaction evidence="14 15">
        <text>2'-deoxyribonucleotide-(2'-deoxyribose 5'-phosphate)-2'-deoxyribonucleotide-DNA = a 3'-end 2'-deoxyribonucleotide-(2,3-dehydro-2,3-deoxyribose 5'-phosphate)-DNA + a 5'-end 5'-phospho-2'-deoxyribonucleoside-DNA + H(+)</text>
        <dbReference type="Rhea" id="RHEA:66592"/>
        <dbReference type="Rhea" id="RHEA-COMP:13180"/>
        <dbReference type="Rhea" id="RHEA-COMP:16897"/>
        <dbReference type="Rhea" id="RHEA-COMP:17067"/>
        <dbReference type="ChEBI" id="CHEBI:15378"/>
        <dbReference type="ChEBI" id="CHEBI:136412"/>
        <dbReference type="ChEBI" id="CHEBI:157695"/>
        <dbReference type="ChEBI" id="CHEBI:167181"/>
        <dbReference type="EC" id="4.2.99.18"/>
    </reaction>
</comment>
<comment type="subunit">
    <text evidence="3 15">Monomer.</text>
</comment>
<comment type="catalytic activity">
    <reaction evidence="1 15">
        <text>Hydrolysis of DNA containing ring-opened 7-methylguanine residues, releasing 2,6-diamino-4-hydroxy-5-(N-methyl)formamidopyrimidine.</text>
        <dbReference type="EC" id="3.2.2.23"/>
    </reaction>
</comment>
<feature type="active site" description="Proton donor" evidence="15">
    <location>
        <position position="3"/>
    </location>
</feature>
<dbReference type="CDD" id="cd08966">
    <property type="entry name" value="EcFpg-like_N"/>
    <property type="match status" value="1"/>
</dbReference>
<dbReference type="Proteomes" id="UP001596472">
    <property type="component" value="Unassembled WGS sequence"/>
</dbReference>
<keyword evidence="9 15" id="KW-0238">DNA-binding</keyword>
<keyword evidence="7 15" id="KW-0378">Hydrolase</keyword>
<evidence type="ECO:0000256" key="11">
    <source>
        <dbReference type="ARBA" id="ARBA00023239"/>
    </source>
</evidence>
<evidence type="ECO:0000256" key="9">
    <source>
        <dbReference type="ARBA" id="ARBA00023125"/>
    </source>
</evidence>
<evidence type="ECO:0000256" key="3">
    <source>
        <dbReference type="ARBA" id="ARBA00011245"/>
    </source>
</evidence>
<evidence type="ECO:0000259" key="17">
    <source>
        <dbReference type="PROSITE" id="PS51068"/>
    </source>
</evidence>
<evidence type="ECO:0000259" key="16">
    <source>
        <dbReference type="PROSITE" id="PS51066"/>
    </source>
</evidence>
<dbReference type="InterPro" id="IPR012319">
    <property type="entry name" value="FPG_cat"/>
</dbReference>
<feature type="binding site" evidence="15">
    <location>
        <position position="91"/>
    </location>
    <ligand>
        <name>DNA</name>
        <dbReference type="ChEBI" id="CHEBI:16991"/>
    </ligand>
</feature>
<keyword evidence="5 15" id="KW-0227">DNA damage</keyword>
<dbReference type="InterPro" id="IPR015886">
    <property type="entry name" value="H2TH_FPG"/>
</dbReference>
<reference evidence="19" key="1">
    <citation type="journal article" date="2019" name="Int. J. Syst. Evol. Microbiol.">
        <title>The Global Catalogue of Microorganisms (GCM) 10K type strain sequencing project: providing services to taxonomists for standard genome sequencing and annotation.</title>
        <authorList>
            <consortium name="The Broad Institute Genomics Platform"/>
            <consortium name="The Broad Institute Genome Sequencing Center for Infectious Disease"/>
            <person name="Wu L."/>
            <person name="Ma J."/>
        </authorList>
    </citation>
    <scope>NUCLEOTIDE SEQUENCE [LARGE SCALE GENOMIC DNA]</scope>
    <source>
        <strain evidence="19">CGMCC 4.1467</strain>
    </source>
</reference>
<proteinExistence type="inferred from homology"/>
<dbReference type="InterPro" id="IPR020629">
    <property type="entry name" value="FPG_Glyclase"/>
</dbReference>
<keyword evidence="12 15" id="KW-0511">Multifunctional enzyme</keyword>
<dbReference type="PANTHER" id="PTHR22993:SF9">
    <property type="entry name" value="FORMAMIDOPYRIMIDINE-DNA GLYCOSYLASE"/>
    <property type="match status" value="1"/>
</dbReference>
<feature type="active site" description="Proton donor; for beta-elimination activity" evidence="15">
    <location>
        <position position="57"/>
    </location>
</feature>
<feature type="binding site" evidence="15">
    <location>
        <position position="110"/>
    </location>
    <ligand>
        <name>DNA</name>
        <dbReference type="ChEBI" id="CHEBI:16991"/>
    </ligand>
</feature>
<evidence type="ECO:0000256" key="1">
    <source>
        <dbReference type="ARBA" id="ARBA00001668"/>
    </source>
</evidence>
<keyword evidence="19" id="KW-1185">Reference proteome</keyword>
<organism evidence="18 19">
    <name type="scientific">Haloferula chungangensis</name>
    <dbReference type="NCBI Taxonomy" id="1048331"/>
    <lineage>
        <taxon>Bacteria</taxon>
        <taxon>Pseudomonadati</taxon>
        <taxon>Verrucomicrobiota</taxon>
        <taxon>Verrucomicrobiia</taxon>
        <taxon>Verrucomicrobiales</taxon>
        <taxon>Verrucomicrobiaceae</taxon>
        <taxon>Haloferula</taxon>
    </lineage>
</organism>
<feature type="active site" description="Schiff-base intermediate with DNA" evidence="15">
    <location>
        <position position="2"/>
    </location>
</feature>
<dbReference type="PROSITE" id="PS51066">
    <property type="entry name" value="ZF_FPG_2"/>
    <property type="match status" value="1"/>
</dbReference>
<evidence type="ECO:0000256" key="12">
    <source>
        <dbReference type="ARBA" id="ARBA00023268"/>
    </source>
</evidence>
<comment type="similarity">
    <text evidence="2 15">Belongs to the FPG family.</text>
</comment>
<sequence length="272" mass="30465">MPELPEVETTRRGITPYLVGAGIAEVVVRNHRLRYPVSPSLDQISGDRFVDVQRRAKYLILRLEKSGSLIIHLGMSGSLRLSDPAADLRKHDHILLDLTNGRQLRFHDPRRFGICLHLPNEDPLTHPLLSKLGPEPLSDDFTAARLKGACRGRKLPIKQLIMDNKVVVGVGNIYASESLFRAGIRPTTAAARLSGPKLSRLVETIRQVLSESIEQGGTTLRDFVNSDGQPGYFAQRLFVYGREGEPCRHCQSPIRQQVMGQRATYWCPKCQK</sequence>
<feature type="domain" description="FPG-type" evidence="16">
    <location>
        <begin position="238"/>
        <end position="272"/>
    </location>
</feature>
<dbReference type="SUPFAM" id="SSF57716">
    <property type="entry name" value="Glucocorticoid receptor-like (DNA-binding domain)"/>
    <property type="match status" value="1"/>
</dbReference>
<evidence type="ECO:0000256" key="4">
    <source>
        <dbReference type="ARBA" id="ARBA00022723"/>
    </source>
</evidence>
<keyword evidence="13 15" id="KW-0326">Glycosidase</keyword>
<accession>A0ABW2L596</accession>
<evidence type="ECO:0000256" key="7">
    <source>
        <dbReference type="ARBA" id="ARBA00022801"/>
    </source>
</evidence>
<protein>
    <recommendedName>
        <fullName evidence="15">Formamidopyrimidine-DNA glycosylase</fullName>
        <shortName evidence="15">Fapy-DNA glycosylase</shortName>
        <ecNumber evidence="15">3.2.2.23</ecNumber>
    </recommendedName>
    <alternativeName>
        <fullName evidence="15">DNA-(apurinic or apyrimidinic site) lyase MutM</fullName>
        <shortName evidence="15">AP lyase MutM</shortName>
        <ecNumber evidence="15">4.2.99.18</ecNumber>
    </alternativeName>
</protein>
<dbReference type="SMART" id="SM00898">
    <property type="entry name" value="Fapy_DNA_glyco"/>
    <property type="match status" value="1"/>
</dbReference>
<dbReference type="Gene3D" id="1.10.8.50">
    <property type="match status" value="1"/>
</dbReference>
<dbReference type="EC" id="4.2.99.18" evidence="15"/>
<dbReference type="PROSITE" id="PS51068">
    <property type="entry name" value="FPG_CAT"/>
    <property type="match status" value="1"/>
</dbReference>
<dbReference type="GO" id="GO:0008534">
    <property type="term" value="F:oxidized purine nucleobase lesion DNA N-glycosylase activity"/>
    <property type="evidence" value="ECO:0007669"/>
    <property type="project" value="UniProtKB-EC"/>
</dbReference>
<evidence type="ECO:0000256" key="14">
    <source>
        <dbReference type="ARBA" id="ARBA00044632"/>
    </source>
</evidence>
<comment type="function">
    <text evidence="15">Involved in base excision repair of DNA damaged by oxidation or by mutagenic agents. Acts as DNA glycosylase that recognizes and removes damaged bases. Has a preference for oxidized purines, such as 7,8-dihydro-8-oxoguanine (8-oxoG). Has AP (apurinic/apyrimidinic) lyase activity and introduces nicks in the DNA strand. Cleaves the DNA backbone by beta-delta elimination to generate a single-strand break at the site of the removed base with both 3'- and 5'-phosphates.</text>
</comment>
<comment type="cofactor">
    <cofactor evidence="15">
        <name>Zn(2+)</name>
        <dbReference type="ChEBI" id="CHEBI:29105"/>
    </cofactor>
    <text evidence="15">Binds 1 zinc ion per subunit.</text>
</comment>
<feature type="binding site" evidence="15">
    <location>
        <position position="153"/>
    </location>
    <ligand>
        <name>DNA</name>
        <dbReference type="ChEBI" id="CHEBI:16991"/>
    </ligand>
</feature>
<dbReference type="HAMAP" id="MF_00103">
    <property type="entry name" value="Fapy_DNA_glycosyl"/>
    <property type="match status" value="1"/>
</dbReference>
<dbReference type="NCBIfam" id="TIGR00577">
    <property type="entry name" value="fpg"/>
    <property type="match status" value="1"/>
</dbReference>
<keyword evidence="4 15" id="KW-0479">Metal-binding</keyword>
<dbReference type="GO" id="GO:0140078">
    <property type="term" value="F:class I DNA-(apurinic or apyrimidinic site) endonuclease activity"/>
    <property type="evidence" value="ECO:0007669"/>
    <property type="project" value="UniProtKB-EC"/>
</dbReference>
<dbReference type="InterPro" id="IPR000214">
    <property type="entry name" value="Znf_DNA_glyclase/AP_lyase"/>
</dbReference>
<dbReference type="SMART" id="SM01232">
    <property type="entry name" value="H2TH"/>
    <property type="match status" value="1"/>
</dbReference>
<dbReference type="EMBL" id="JBHTBS010000002">
    <property type="protein sequence ID" value="MFC7336665.1"/>
    <property type="molecule type" value="Genomic_DNA"/>
</dbReference>
<keyword evidence="11 15" id="KW-0456">Lyase</keyword>
<dbReference type="InterPro" id="IPR010663">
    <property type="entry name" value="Znf_FPG/IleRS"/>
</dbReference>
<dbReference type="PANTHER" id="PTHR22993">
    <property type="entry name" value="FORMAMIDOPYRIMIDINE-DNA GLYCOSYLASE"/>
    <property type="match status" value="1"/>
</dbReference>
<evidence type="ECO:0000313" key="18">
    <source>
        <dbReference type="EMBL" id="MFC7336665.1"/>
    </source>
</evidence>
<evidence type="ECO:0000256" key="5">
    <source>
        <dbReference type="ARBA" id="ARBA00022763"/>
    </source>
</evidence>
<evidence type="ECO:0000256" key="8">
    <source>
        <dbReference type="ARBA" id="ARBA00022833"/>
    </source>
</evidence>
<comment type="caution">
    <text evidence="18">The sequence shown here is derived from an EMBL/GenBank/DDBJ whole genome shotgun (WGS) entry which is preliminary data.</text>
</comment>
<dbReference type="SUPFAM" id="SSF81624">
    <property type="entry name" value="N-terminal domain of MutM-like DNA repair proteins"/>
    <property type="match status" value="1"/>
</dbReference>